<feature type="region of interest" description="Disordered" evidence="11">
    <location>
        <begin position="1"/>
        <end position="96"/>
    </location>
</feature>
<organism evidence="13 14">
    <name type="scientific">Austropuccinia psidii MF-1</name>
    <dbReference type="NCBI Taxonomy" id="1389203"/>
    <lineage>
        <taxon>Eukaryota</taxon>
        <taxon>Fungi</taxon>
        <taxon>Dikarya</taxon>
        <taxon>Basidiomycota</taxon>
        <taxon>Pucciniomycotina</taxon>
        <taxon>Pucciniomycetes</taxon>
        <taxon>Pucciniales</taxon>
        <taxon>Sphaerophragmiaceae</taxon>
        <taxon>Austropuccinia</taxon>
    </lineage>
</organism>
<dbReference type="InterPro" id="IPR036388">
    <property type="entry name" value="WH-like_DNA-bd_sf"/>
</dbReference>
<keyword evidence="7 9" id="KW-0479">Metal-binding</keyword>
<evidence type="ECO:0000313" key="14">
    <source>
        <dbReference type="Proteomes" id="UP000765509"/>
    </source>
</evidence>
<proteinExistence type="inferred from homology"/>
<feature type="binding site" evidence="9">
    <location>
        <position position="436"/>
    </location>
    <ligand>
        <name>a divalent metal cation</name>
        <dbReference type="ChEBI" id="CHEBI:60240"/>
        <label>2</label>
        <note>catalytic</note>
    </ligand>
</feature>
<dbReference type="PANTHER" id="PTHR45777:SF2">
    <property type="entry name" value="METHIONINE AMINOPEPTIDASE 2"/>
    <property type="match status" value="1"/>
</dbReference>
<feature type="binding site" evidence="9">
    <location>
        <position position="239"/>
    </location>
    <ligand>
        <name>a divalent metal cation</name>
        <dbReference type="ChEBI" id="CHEBI:60240"/>
        <label>2</label>
        <note>catalytic</note>
    </ligand>
</feature>
<evidence type="ECO:0000256" key="9">
    <source>
        <dbReference type="HAMAP-Rule" id="MF_03175"/>
    </source>
</evidence>
<feature type="binding site" evidence="9">
    <location>
        <position position="342"/>
    </location>
    <ligand>
        <name>a divalent metal cation</name>
        <dbReference type="ChEBI" id="CHEBI:60240"/>
        <label>2</label>
        <note>catalytic</note>
    </ligand>
</feature>
<dbReference type="Gene3D" id="3.90.230.10">
    <property type="entry name" value="Creatinase/methionine aminopeptidase superfamily"/>
    <property type="match status" value="1"/>
</dbReference>
<keyword evidence="6 9" id="KW-0645">Protease</keyword>
<dbReference type="OrthoDB" id="7848262at2759"/>
<comment type="catalytic activity">
    <reaction evidence="1 9 10">
        <text>Release of N-terminal amino acids, preferentially methionine, from peptides and arylamides.</text>
        <dbReference type="EC" id="3.4.11.18"/>
    </reaction>
</comment>
<comment type="cofactor">
    <cofactor evidence="9">
        <name>Co(2+)</name>
        <dbReference type="ChEBI" id="CHEBI:48828"/>
    </cofactor>
    <cofactor evidence="9">
        <name>Zn(2+)</name>
        <dbReference type="ChEBI" id="CHEBI:29105"/>
    </cofactor>
    <cofactor evidence="9">
        <name>Mn(2+)</name>
        <dbReference type="ChEBI" id="CHEBI:29035"/>
    </cofactor>
    <cofactor evidence="9">
        <name>Fe(2+)</name>
        <dbReference type="ChEBI" id="CHEBI:29033"/>
    </cofactor>
    <text evidence="9">Binds 2 divalent metal cations per subunit. Has a high-affinity and a low affinity metal-binding site. The true nature of the physiological cofactor is under debate. The enzyme is active with cobalt, zinc, manganese or divalent iron ions. Most likely, methionine aminopeptidases function as mononuclear Fe(2+)-metalloproteases under physiological conditions, and the catalytically relevant metal-binding site has been assigned to the histidine-containing high-affinity site.</text>
</comment>
<dbReference type="GO" id="GO:0005737">
    <property type="term" value="C:cytoplasm"/>
    <property type="evidence" value="ECO:0007669"/>
    <property type="project" value="UniProtKB-SubCell"/>
</dbReference>
<dbReference type="InterPro" id="IPR036005">
    <property type="entry name" value="Creatinase/aminopeptidase-like"/>
</dbReference>
<feature type="binding site" evidence="9">
    <location>
        <position position="239"/>
    </location>
    <ligand>
        <name>a divalent metal cation</name>
        <dbReference type="ChEBI" id="CHEBI:60240"/>
        <label>1</label>
    </ligand>
</feature>
<name>A0A9Q3B8G0_9BASI</name>
<dbReference type="InterPro" id="IPR002468">
    <property type="entry name" value="Pept_M24A_MAP2"/>
</dbReference>
<dbReference type="InterPro" id="IPR001714">
    <property type="entry name" value="Pept_M24_MAP"/>
</dbReference>
<dbReference type="Proteomes" id="UP000765509">
    <property type="component" value="Unassembled WGS sequence"/>
</dbReference>
<dbReference type="AlphaFoldDB" id="A0A9Q3B8G0"/>
<evidence type="ECO:0000256" key="7">
    <source>
        <dbReference type="ARBA" id="ARBA00022723"/>
    </source>
</evidence>
<evidence type="ECO:0000256" key="5">
    <source>
        <dbReference type="ARBA" id="ARBA00022490"/>
    </source>
</evidence>
<dbReference type="GO" id="GO:0070006">
    <property type="term" value="F:metalloaminopeptidase activity"/>
    <property type="evidence" value="ECO:0007669"/>
    <property type="project" value="UniProtKB-UniRule"/>
</dbReference>
<evidence type="ECO:0000256" key="2">
    <source>
        <dbReference type="ARBA" id="ARBA00001936"/>
    </source>
</evidence>
<dbReference type="SUPFAM" id="SSF46785">
    <property type="entry name" value="Winged helix' DNA-binding domain"/>
    <property type="match status" value="1"/>
</dbReference>
<evidence type="ECO:0000256" key="1">
    <source>
        <dbReference type="ARBA" id="ARBA00000294"/>
    </source>
</evidence>
<feature type="compositionally biased region" description="Acidic residues" evidence="11">
    <location>
        <begin position="34"/>
        <end position="51"/>
    </location>
</feature>
<evidence type="ECO:0000256" key="11">
    <source>
        <dbReference type="SAM" id="MobiDB-lite"/>
    </source>
</evidence>
<reference evidence="13" key="1">
    <citation type="submission" date="2021-03" db="EMBL/GenBank/DDBJ databases">
        <title>Draft genome sequence of rust myrtle Austropuccinia psidii MF-1, a brazilian biotype.</title>
        <authorList>
            <person name="Quecine M.C."/>
            <person name="Pachon D.M.R."/>
            <person name="Bonatelli M.L."/>
            <person name="Correr F.H."/>
            <person name="Franceschini L.M."/>
            <person name="Leite T.F."/>
            <person name="Margarido G.R.A."/>
            <person name="Almeida C.A."/>
            <person name="Ferrarezi J.A."/>
            <person name="Labate C.A."/>
        </authorList>
    </citation>
    <scope>NUCLEOTIDE SEQUENCE</scope>
    <source>
        <strain evidence="13">MF-1</strain>
    </source>
</reference>
<dbReference type="EMBL" id="AVOT02000044">
    <property type="protein sequence ID" value="MBW0460668.1"/>
    <property type="molecule type" value="Genomic_DNA"/>
</dbReference>
<keyword evidence="8 9" id="KW-0378">Hydrolase</keyword>
<accession>A0A9Q3B8G0</accession>
<dbReference type="GO" id="GO:0004239">
    <property type="term" value="F:initiator methionyl aminopeptidase activity"/>
    <property type="evidence" value="ECO:0007669"/>
    <property type="project" value="UniProtKB-UniRule"/>
</dbReference>
<keyword evidence="4 9" id="KW-0031">Aminopeptidase</keyword>
<dbReference type="InterPro" id="IPR036390">
    <property type="entry name" value="WH_DNA-bd_sf"/>
</dbReference>
<dbReference type="GO" id="GO:0046872">
    <property type="term" value="F:metal ion binding"/>
    <property type="evidence" value="ECO:0007669"/>
    <property type="project" value="UniProtKB-UniRule"/>
</dbReference>
<comment type="subcellular location">
    <subcellularLocation>
        <location evidence="9">Cytoplasm</location>
    </subcellularLocation>
</comment>
<evidence type="ECO:0000256" key="10">
    <source>
        <dbReference type="RuleBase" id="RU003653"/>
    </source>
</evidence>
<evidence type="ECO:0000256" key="6">
    <source>
        <dbReference type="ARBA" id="ARBA00022670"/>
    </source>
</evidence>
<dbReference type="Gene3D" id="1.10.10.10">
    <property type="entry name" value="Winged helix-like DNA-binding domain superfamily/Winged helix DNA-binding domain"/>
    <property type="match status" value="1"/>
</dbReference>
<feature type="binding site" evidence="9">
    <location>
        <position position="316"/>
    </location>
    <ligand>
        <name>substrate</name>
    </ligand>
</feature>
<feature type="compositionally biased region" description="Basic residues" evidence="11">
    <location>
        <begin position="65"/>
        <end position="79"/>
    </location>
</feature>
<comment type="similarity">
    <text evidence="9">Belongs to the peptidase M24A family. Methionine aminopeptidase eukaryotic type 2 subfamily.</text>
</comment>
<dbReference type="EC" id="3.4.11.18" evidence="9"/>
<comment type="cofactor">
    <cofactor evidence="2">
        <name>Mn(2+)</name>
        <dbReference type="ChEBI" id="CHEBI:29035"/>
    </cofactor>
</comment>
<evidence type="ECO:0000256" key="4">
    <source>
        <dbReference type="ARBA" id="ARBA00022438"/>
    </source>
</evidence>
<feature type="binding site" evidence="9">
    <location>
        <position position="308"/>
    </location>
    <ligand>
        <name>a divalent metal cation</name>
        <dbReference type="ChEBI" id="CHEBI:60240"/>
        <label>2</label>
        <note>catalytic</note>
    </ligand>
</feature>
<feature type="binding site" evidence="9">
    <location>
        <position position="208"/>
    </location>
    <ligand>
        <name>substrate</name>
    </ligand>
</feature>
<sequence>MTLAAQPIHTDLSELGIASPPATKAVSDEKLNENDDDDDDDEEVDDEEEDNQVNGNHNLDENSSKKKKKKKKKPKKKKAGTGLAVQQTAPPRIPVSKMFPKGIYPCGQEVPYEGDNAYRTTSEEKRHLERLAAQTDPESADNYNSIRRAAEVHRQVRRYARETIKPGMTMTEMAELVEDGTRALVEAEGFQRGIGFPTGLSLNHCAAHYTPNAGDKTVLNSSDVLKVDFGVHVGGRIVDSAFTLTFDHTYDKLLEAVQAGTNTGVREAGIDARLSDIGASIQEVVESYEVDIKGKLTPVKAIRNLTGHNILPYHIHGGKSVPIVANSNETAIMEEGDHFAIEVFGTTGRGQVVDDVDCSHYAKIPDFNQPIRLARAKTLLNTINRNFGTLPFCKRYLDRLGETRYYAALDNLVNLGIVQDYPPLVDVKGSMTAQFEHTVVLRPTCKEVVSRGDDY</sequence>
<dbReference type="SUPFAM" id="SSF55920">
    <property type="entry name" value="Creatinase/aminopeptidase"/>
    <property type="match status" value="1"/>
</dbReference>
<evidence type="ECO:0000256" key="3">
    <source>
        <dbReference type="ARBA" id="ARBA00001954"/>
    </source>
</evidence>
<dbReference type="InterPro" id="IPR050247">
    <property type="entry name" value="Met_Aminopeptidase_Type2"/>
</dbReference>
<dbReference type="HAMAP" id="MF_03175">
    <property type="entry name" value="MetAP_2_euk"/>
    <property type="match status" value="1"/>
</dbReference>
<dbReference type="CDD" id="cd01088">
    <property type="entry name" value="MetAP2"/>
    <property type="match status" value="1"/>
</dbReference>
<keyword evidence="5 9" id="KW-0963">Cytoplasm</keyword>
<evidence type="ECO:0000256" key="8">
    <source>
        <dbReference type="ARBA" id="ARBA00022801"/>
    </source>
</evidence>
<dbReference type="PRINTS" id="PR00599">
    <property type="entry name" value="MAPEPTIDASE"/>
</dbReference>
<comment type="caution">
    <text evidence="13">The sequence shown here is derived from an EMBL/GenBank/DDBJ whole genome shotgun (WGS) entry which is preliminary data.</text>
</comment>
<feature type="domain" description="Peptidase M24" evidence="12">
    <location>
        <begin position="145"/>
        <end position="345"/>
    </location>
</feature>
<protein>
    <recommendedName>
        <fullName evidence="9">Methionine aminopeptidase 2</fullName>
        <shortName evidence="9">MAP 2</shortName>
        <shortName evidence="9">MetAP 2</shortName>
        <ecNumber evidence="9">3.4.11.18</ecNumber>
    </recommendedName>
    <alternativeName>
        <fullName evidence="9">Peptidase M</fullName>
    </alternativeName>
</protein>
<evidence type="ECO:0000259" key="12">
    <source>
        <dbReference type="Pfam" id="PF00557"/>
    </source>
</evidence>
<feature type="binding site" evidence="9">
    <location>
        <position position="228"/>
    </location>
    <ligand>
        <name>a divalent metal cation</name>
        <dbReference type="ChEBI" id="CHEBI:60240"/>
        <label>1</label>
    </ligand>
</feature>
<comment type="function">
    <text evidence="9 10">Cotranslationally removes the N-terminal methionine from nascent proteins. The N-terminal methionine is often cleaved when the second residue in the primary sequence is small and uncharged (Met-Ala-, Cys, Gly, Pro, Ser, Thr, or Val).</text>
</comment>
<dbReference type="GO" id="GO:0006508">
    <property type="term" value="P:proteolysis"/>
    <property type="evidence" value="ECO:0007669"/>
    <property type="project" value="UniProtKB-KW"/>
</dbReference>
<dbReference type="InterPro" id="IPR000994">
    <property type="entry name" value="Pept_M24"/>
</dbReference>
<keyword evidence="14" id="KW-1185">Reference proteome</keyword>
<gene>
    <name evidence="13" type="ORF">O181_000383</name>
</gene>
<evidence type="ECO:0000313" key="13">
    <source>
        <dbReference type="EMBL" id="MBW0460668.1"/>
    </source>
</evidence>
<feature type="binding site" evidence="9">
    <location>
        <position position="436"/>
    </location>
    <ligand>
        <name>a divalent metal cation</name>
        <dbReference type="ChEBI" id="CHEBI:60240"/>
        <label>1</label>
    </ligand>
</feature>
<dbReference type="NCBIfam" id="TIGR00501">
    <property type="entry name" value="met_pdase_II"/>
    <property type="match status" value="1"/>
</dbReference>
<comment type="cofactor">
    <cofactor evidence="3">
        <name>Fe(2+)</name>
        <dbReference type="ChEBI" id="CHEBI:29033"/>
    </cofactor>
</comment>
<dbReference type="Pfam" id="PF00557">
    <property type="entry name" value="Peptidase_M24"/>
    <property type="match status" value="1"/>
</dbReference>
<dbReference type="PANTHER" id="PTHR45777">
    <property type="entry name" value="METHIONINE AMINOPEPTIDASE 2"/>
    <property type="match status" value="1"/>
</dbReference>